<evidence type="ECO:0000313" key="8">
    <source>
        <dbReference type="Proteomes" id="UP000574390"/>
    </source>
</evidence>
<evidence type="ECO:0000259" key="6">
    <source>
        <dbReference type="PROSITE" id="PS50255"/>
    </source>
</evidence>
<keyword evidence="5" id="KW-1133">Transmembrane helix</keyword>
<dbReference type="Pfam" id="PF00173">
    <property type="entry name" value="Cyt-b5"/>
    <property type="match status" value="1"/>
</dbReference>
<feature type="non-terminal residue" evidence="7">
    <location>
        <position position="1"/>
    </location>
</feature>
<accession>A0A7J6S4D2</accession>
<evidence type="ECO:0000256" key="4">
    <source>
        <dbReference type="ARBA" id="ARBA00038168"/>
    </source>
</evidence>
<evidence type="ECO:0000256" key="1">
    <source>
        <dbReference type="ARBA" id="ARBA00022617"/>
    </source>
</evidence>
<dbReference type="PANTHER" id="PTHR19359:SF14">
    <property type="entry name" value="CYTOCHROME B5 A"/>
    <property type="match status" value="1"/>
</dbReference>
<dbReference type="GO" id="GO:0016020">
    <property type="term" value="C:membrane"/>
    <property type="evidence" value="ECO:0007669"/>
    <property type="project" value="TreeGrafter"/>
</dbReference>
<dbReference type="EMBL" id="JABANM010017677">
    <property type="protein sequence ID" value="KAF4727362.1"/>
    <property type="molecule type" value="Genomic_DNA"/>
</dbReference>
<dbReference type="PROSITE" id="PS50255">
    <property type="entry name" value="CYTOCHROME_B5_2"/>
    <property type="match status" value="1"/>
</dbReference>
<dbReference type="AlphaFoldDB" id="A0A7J6S4D2"/>
<dbReference type="InterPro" id="IPR001199">
    <property type="entry name" value="Cyt_B5-like_heme/steroid-bd"/>
</dbReference>
<evidence type="ECO:0000256" key="5">
    <source>
        <dbReference type="RuleBase" id="RU362121"/>
    </source>
</evidence>
<comment type="similarity">
    <text evidence="4 5">Belongs to the cytochrome b5 family.</text>
</comment>
<dbReference type="Gene3D" id="3.10.120.10">
    <property type="entry name" value="Cytochrome b5-like heme/steroid binding domain"/>
    <property type="match status" value="1"/>
</dbReference>
<evidence type="ECO:0000256" key="3">
    <source>
        <dbReference type="ARBA" id="ARBA00023004"/>
    </source>
</evidence>
<evidence type="ECO:0000256" key="2">
    <source>
        <dbReference type="ARBA" id="ARBA00022723"/>
    </source>
</evidence>
<dbReference type="PANTHER" id="PTHR19359">
    <property type="entry name" value="CYTOCHROME B5"/>
    <property type="match status" value="1"/>
</dbReference>
<dbReference type="PROSITE" id="PS00191">
    <property type="entry name" value="CYTOCHROME_B5_1"/>
    <property type="match status" value="1"/>
</dbReference>
<dbReference type="FunFam" id="3.10.120.10:FF:000007">
    <property type="entry name" value="Sulfite oxidase, mitochondrial"/>
    <property type="match status" value="1"/>
</dbReference>
<gene>
    <name evidence="7" type="ORF">FOZ62_014146</name>
</gene>
<comment type="caution">
    <text evidence="7">The sequence shown here is derived from an EMBL/GenBank/DDBJ whole genome shotgun (WGS) entry which is preliminary data.</text>
</comment>
<dbReference type="SMART" id="SM01117">
    <property type="entry name" value="Cyt-b5"/>
    <property type="match status" value="1"/>
</dbReference>
<feature type="domain" description="Cytochrome b5 heme-binding" evidence="6">
    <location>
        <begin position="2"/>
        <end position="78"/>
    </location>
</feature>
<sequence length="115" mass="12520">QLPVIAAVEVAKHNKKTDCWVVLHGGVYNVTDFLSEHPGGPGVILSAAGKDVTDHYEEIGHSDFARRIAAEHKIGILEGCPLYPHLSRGKHVKYFNGPWMLAAIAVAAAYLAFFQ</sequence>
<dbReference type="InterPro" id="IPR018506">
    <property type="entry name" value="Cyt_B5_heme-BS"/>
</dbReference>
<reference evidence="7 8" key="1">
    <citation type="submission" date="2020-04" db="EMBL/GenBank/DDBJ databases">
        <title>Perkinsus olseni comparative genomics.</title>
        <authorList>
            <person name="Bogema D.R."/>
        </authorList>
    </citation>
    <scope>NUCLEOTIDE SEQUENCE [LARGE SCALE GENOMIC DNA]</scope>
    <source>
        <strain evidence="7">ATCC PRA-205</strain>
    </source>
</reference>
<keyword evidence="5" id="KW-0812">Transmembrane</keyword>
<keyword evidence="3 5" id="KW-0408">Iron</keyword>
<dbReference type="PRINTS" id="PR00363">
    <property type="entry name" value="CYTOCHROMEB5"/>
</dbReference>
<organism evidence="7 8">
    <name type="scientific">Perkinsus olseni</name>
    <name type="common">Perkinsus atlanticus</name>
    <dbReference type="NCBI Taxonomy" id="32597"/>
    <lineage>
        <taxon>Eukaryota</taxon>
        <taxon>Sar</taxon>
        <taxon>Alveolata</taxon>
        <taxon>Perkinsozoa</taxon>
        <taxon>Perkinsea</taxon>
        <taxon>Perkinsida</taxon>
        <taxon>Perkinsidae</taxon>
        <taxon>Perkinsus</taxon>
    </lineage>
</organism>
<dbReference type="GO" id="GO:0020037">
    <property type="term" value="F:heme binding"/>
    <property type="evidence" value="ECO:0007669"/>
    <property type="project" value="UniProtKB-UniRule"/>
</dbReference>
<keyword evidence="1 5" id="KW-0349">Heme</keyword>
<proteinExistence type="inferred from homology"/>
<feature type="transmembrane region" description="Helical" evidence="5">
    <location>
        <begin position="94"/>
        <end position="113"/>
    </location>
</feature>
<dbReference type="InterPro" id="IPR036400">
    <property type="entry name" value="Cyt_B5-like_heme/steroid_sf"/>
</dbReference>
<name>A0A7J6S4D2_PEROL</name>
<keyword evidence="2 5" id="KW-0479">Metal-binding</keyword>
<protein>
    <recommendedName>
        <fullName evidence="6">Cytochrome b5 heme-binding domain-containing protein</fullName>
    </recommendedName>
</protein>
<dbReference type="SUPFAM" id="SSF55856">
    <property type="entry name" value="Cytochrome b5-like heme/steroid binding domain"/>
    <property type="match status" value="1"/>
</dbReference>
<dbReference type="InterPro" id="IPR050668">
    <property type="entry name" value="Cytochrome_b5"/>
</dbReference>
<dbReference type="Proteomes" id="UP000574390">
    <property type="component" value="Unassembled WGS sequence"/>
</dbReference>
<evidence type="ECO:0000313" key="7">
    <source>
        <dbReference type="EMBL" id="KAF4727362.1"/>
    </source>
</evidence>
<keyword evidence="5" id="KW-0472">Membrane</keyword>
<dbReference type="GO" id="GO:0046872">
    <property type="term" value="F:metal ion binding"/>
    <property type="evidence" value="ECO:0007669"/>
    <property type="project" value="UniProtKB-UniRule"/>
</dbReference>